<accession>A0AAW1IYZ2</accession>
<dbReference type="AlphaFoldDB" id="A0AAW1IYZ2"/>
<evidence type="ECO:0008006" key="3">
    <source>
        <dbReference type="Google" id="ProtNLM"/>
    </source>
</evidence>
<dbReference type="Proteomes" id="UP001458880">
    <property type="component" value="Unassembled WGS sequence"/>
</dbReference>
<sequence length="89" mass="9915">MGNVGMYRSGVVVGCLFTMTLQRSAPPQEGAWSIWVPQRICNRMHDTSGLCKDQHHHKKVHGRSGYRRGSVIACMIPRDPQAKPSDPIS</sequence>
<evidence type="ECO:0000313" key="1">
    <source>
        <dbReference type="EMBL" id="KAK9695284.1"/>
    </source>
</evidence>
<dbReference type="EMBL" id="JASPKY010000486">
    <property type="protein sequence ID" value="KAK9695284.1"/>
    <property type="molecule type" value="Genomic_DNA"/>
</dbReference>
<gene>
    <name evidence="1" type="ORF">QE152_g32649</name>
</gene>
<keyword evidence="2" id="KW-1185">Reference proteome</keyword>
<organism evidence="1 2">
    <name type="scientific">Popillia japonica</name>
    <name type="common">Japanese beetle</name>
    <dbReference type="NCBI Taxonomy" id="7064"/>
    <lineage>
        <taxon>Eukaryota</taxon>
        <taxon>Metazoa</taxon>
        <taxon>Ecdysozoa</taxon>
        <taxon>Arthropoda</taxon>
        <taxon>Hexapoda</taxon>
        <taxon>Insecta</taxon>
        <taxon>Pterygota</taxon>
        <taxon>Neoptera</taxon>
        <taxon>Endopterygota</taxon>
        <taxon>Coleoptera</taxon>
        <taxon>Polyphaga</taxon>
        <taxon>Scarabaeiformia</taxon>
        <taxon>Scarabaeidae</taxon>
        <taxon>Rutelinae</taxon>
        <taxon>Popillia</taxon>
    </lineage>
</organism>
<name>A0AAW1IYZ2_POPJA</name>
<evidence type="ECO:0000313" key="2">
    <source>
        <dbReference type="Proteomes" id="UP001458880"/>
    </source>
</evidence>
<comment type="caution">
    <text evidence="1">The sequence shown here is derived from an EMBL/GenBank/DDBJ whole genome shotgun (WGS) entry which is preliminary data.</text>
</comment>
<protein>
    <recommendedName>
        <fullName evidence="3">Secreted protein</fullName>
    </recommendedName>
</protein>
<proteinExistence type="predicted"/>
<reference evidence="1 2" key="1">
    <citation type="journal article" date="2024" name="BMC Genomics">
        <title>De novo assembly and annotation of Popillia japonica's genome with initial clues to its potential as an invasive pest.</title>
        <authorList>
            <person name="Cucini C."/>
            <person name="Boschi S."/>
            <person name="Funari R."/>
            <person name="Cardaioli E."/>
            <person name="Iannotti N."/>
            <person name="Marturano G."/>
            <person name="Paoli F."/>
            <person name="Bruttini M."/>
            <person name="Carapelli A."/>
            <person name="Frati F."/>
            <person name="Nardi F."/>
        </authorList>
    </citation>
    <scope>NUCLEOTIDE SEQUENCE [LARGE SCALE GENOMIC DNA]</scope>
    <source>
        <strain evidence="1">DMR45628</strain>
    </source>
</reference>